<name>A0A388KAC8_CHABU</name>
<keyword evidence="1" id="KW-0175">Coiled coil</keyword>
<feature type="compositionally biased region" description="Acidic residues" evidence="2">
    <location>
        <begin position="303"/>
        <end position="314"/>
    </location>
</feature>
<organism evidence="3 4">
    <name type="scientific">Chara braunii</name>
    <name type="common">Braun's stonewort</name>
    <dbReference type="NCBI Taxonomy" id="69332"/>
    <lineage>
        <taxon>Eukaryota</taxon>
        <taxon>Viridiplantae</taxon>
        <taxon>Streptophyta</taxon>
        <taxon>Charophyceae</taxon>
        <taxon>Charales</taxon>
        <taxon>Characeae</taxon>
        <taxon>Chara</taxon>
    </lineage>
</organism>
<evidence type="ECO:0000256" key="1">
    <source>
        <dbReference type="SAM" id="Coils"/>
    </source>
</evidence>
<evidence type="ECO:0000313" key="4">
    <source>
        <dbReference type="Proteomes" id="UP000265515"/>
    </source>
</evidence>
<dbReference type="Proteomes" id="UP000265515">
    <property type="component" value="Unassembled WGS sequence"/>
</dbReference>
<feature type="compositionally biased region" description="Basic and acidic residues" evidence="2">
    <location>
        <begin position="284"/>
        <end position="295"/>
    </location>
</feature>
<feature type="region of interest" description="Disordered" evidence="2">
    <location>
        <begin position="268"/>
        <end position="314"/>
    </location>
</feature>
<gene>
    <name evidence="3" type="ORF">CBR_g74686</name>
</gene>
<proteinExistence type="predicted"/>
<evidence type="ECO:0000313" key="3">
    <source>
        <dbReference type="EMBL" id="GBG67000.1"/>
    </source>
</evidence>
<accession>A0A388KAC8</accession>
<comment type="caution">
    <text evidence="3">The sequence shown here is derived from an EMBL/GenBank/DDBJ whole genome shotgun (WGS) entry which is preliminary data.</text>
</comment>
<reference evidence="3 4" key="1">
    <citation type="journal article" date="2018" name="Cell">
        <title>The Chara Genome: Secondary Complexity and Implications for Plant Terrestrialization.</title>
        <authorList>
            <person name="Nishiyama T."/>
            <person name="Sakayama H."/>
            <person name="Vries J.D."/>
            <person name="Buschmann H."/>
            <person name="Saint-Marcoux D."/>
            <person name="Ullrich K.K."/>
            <person name="Haas F.B."/>
            <person name="Vanderstraeten L."/>
            <person name="Becker D."/>
            <person name="Lang D."/>
            <person name="Vosolsobe S."/>
            <person name="Rombauts S."/>
            <person name="Wilhelmsson P.K.I."/>
            <person name="Janitza P."/>
            <person name="Kern R."/>
            <person name="Heyl A."/>
            <person name="Rumpler F."/>
            <person name="Villalobos L.I.A.C."/>
            <person name="Clay J.M."/>
            <person name="Skokan R."/>
            <person name="Toyoda A."/>
            <person name="Suzuki Y."/>
            <person name="Kagoshima H."/>
            <person name="Schijlen E."/>
            <person name="Tajeshwar N."/>
            <person name="Catarino B."/>
            <person name="Hetherington A.J."/>
            <person name="Saltykova A."/>
            <person name="Bonnot C."/>
            <person name="Breuninger H."/>
            <person name="Symeonidi A."/>
            <person name="Radhakrishnan G.V."/>
            <person name="Van Nieuwerburgh F."/>
            <person name="Deforce D."/>
            <person name="Chang C."/>
            <person name="Karol K.G."/>
            <person name="Hedrich R."/>
            <person name="Ulvskov P."/>
            <person name="Glockner G."/>
            <person name="Delwiche C.F."/>
            <person name="Petrasek J."/>
            <person name="Van de Peer Y."/>
            <person name="Friml J."/>
            <person name="Beilby M."/>
            <person name="Dolan L."/>
            <person name="Kohara Y."/>
            <person name="Sugano S."/>
            <person name="Fujiyama A."/>
            <person name="Delaux P.-M."/>
            <person name="Quint M."/>
            <person name="TheiBen G."/>
            <person name="Hagemann M."/>
            <person name="Harholt J."/>
            <person name="Dunand C."/>
            <person name="Zachgo S."/>
            <person name="Langdale J."/>
            <person name="Maumus F."/>
            <person name="Straeten D.V.D."/>
            <person name="Gould S.B."/>
            <person name="Rensing S.A."/>
        </authorList>
    </citation>
    <scope>NUCLEOTIDE SEQUENCE [LARGE SCALE GENOMIC DNA]</scope>
    <source>
        <strain evidence="3 4">S276</strain>
    </source>
</reference>
<protein>
    <submittedName>
        <fullName evidence="3">Uncharacterized protein</fullName>
    </submittedName>
</protein>
<evidence type="ECO:0000256" key="2">
    <source>
        <dbReference type="SAM" id="MobiDB-lite"/>
    </source>
</evidence>
<feature type="coiled-coil region" evidence="1">
    <location>
        <begin position="132"/>
        <end position="159"/>
    </location>
</feature>
<keyword evidence="4" id="KW-1185">Reference proteome</keyword>
<feature type="coiled-coil region" evidence="1">
    <location>
        <begin position="46"/>
        <end position="104"/>
    </location>
</feature>
<sequence>MVQNQMRSVCEELLGKKVECSVTATTTEVRRRTEADAKTNQEGELLGKKEEEIVRLKEAMAEMQRQSCRPQQSEQELASLRMDNQHLIQDVIRLKEQVNDLIKATRTTSGAMAVSSPSPSLAKTVDPTSEKYVKLADAYRRVRDDKDMAEREVQARKERIARIGSAVATPPSTKKKRILRKSVSPPANLRIRLSKMSSPMKNGEASKKGQLNVQFIKLKNEGRDEFRKRVFTELSKLKKKEIEQLCEEEKVDYVTIKASATEIADAYADRAFGKRNVPPPSDTIETKEDSGDSKDLAGGSGFDDGDEGDASTEC</sequence>
<dbReference type="EMBL" id="BFEA01000081">
    <property type="protein sequence ID" value="GBG67000.1"/>
    <property type="molecule type" value="Genomic_DNA"/>
</dbReference>
<dbReference type="AlphaFoldDB" id="A0A388KAC8"/>
<dbReference type="Gramene" id="GBG67000">
    <property type="protein sequence ID" value="GBG67000"/>
    <property type="gene ID" value="CBR_g74686"/>
</dbReference>